<feature type="region of interest" description="Disordered" evidence="1">
    <location>
        <begin position="1"/>
        <end position="24"/>
    </location>
</feature>
<reference evidence="2 3" key="1">
    <citation type="journal article" date="2016" name="Genome Announc.">
        <title>Draft Genome Sequences of Five Rapidly Growing Mycobacterium Species, M. thermoresistibile, M. fortuitum subsp. acetamidolyticum, M. canariasense, M. brisbanense, and M. novocastrense.</title>
        <authorList>
            <person name="Katahira K."/>
            <person name="Ogura Y."/>
            <person name="Gotoh Y."/>
            <person name="Hayashi T."/>
        </authorList>
    </citation>
    <scope>NUCLEOTIDE SEQUENCE [LARGE SCALE GENOMIC DNA]</scope>
    <source>
        <strain evidence="2 3">JCM6368</strain>
    </source>
</reference>
<reference evidence="3" key="2">
    <citation type="submission" date="2016-02" db="EMBL/GenBank/DDBJ databases">
        <title>Draft genome sequence of five rapidly growing Mycobacterium species.</title>
        <authorList>
            <person name="Katahira K."/>
            <person name="Gotou Y."/>
            <person name="Iida K."/>
            <person name="Ogura Y."/>
            <person name="Hayashi T."/>
        </authorList>
    </citation>
    <scope>NUCLEOTIDE SEQUENCE [LARGE SCALE GENOMIC DNA]</scope>
    <source>
        <strain evidence="3">JCM6368</strain>
    </source>
</reference>
<dbReference type="EMBL" id="BCSZ01000064">
    <property type="protein sequence ID" value="GAT05689.1"/>
    <property type="molecule type" value="Genomic_DNA"/>
</dbReference>
<dbReference type="Proteomes" id="UP000069705">
    <property type="component" value="Unassembled WGS sequence"/>
</dbReference>
<evidence type="ECO:0000313" key="3">
    <source>
        <dbReference type="Proteomes" id="UP000069705"/>
    </source>
</evidence>
<evidence type="ECO:0000256" key="1">
    <source>
        <dbReference type="SAM" id="MobiDB-lite"/>
    </source>
</evidence>
<organism evidence="2 3">
    <name type="scientific">Mycolicibacterium fortuitum subsp. acetamidolyticum</name>
    <dbReference type="NCBI Taxonomy" id="144550"/>
    <lineage>
        <taxon>Bacteria</taxon>
        <taxon>Bacillati</taxon>
        <taxon>Actinomycetota</taxon>
        <taxon>Actinomycetes</taxon>
        <taxon>Mycobacteriales</taxon>
        <taxon>Mycobacteriaceae</taxon>
        <taxon>Mycolicibacterium</taxon>
    </lineage>
</organism>
<evidence type="ECO:0000313" key="2">
    <source>
        <dbReference type="EMBL" id="GAT05689.1"/>
    </source>
</evidence>
<gene>
    <name evidence="2" type="ORF">RMCFA_5800</name>
</gene>
<accession>A0A100WX89</accession>
<name>A0A100WX89_MYCFO</name>
<proteinExistence type="predicted"/>
<protein>
    <submittedName>
        <fullName evidence="2">Hemolysin-type calcium-binding region</fullName>
    </submittedName>
</protein>
<sequence length="95" mass="9235">MALSEPSIPAARTSANASGGSPADPRGDPAVGFGLFGAVCLGAFDVVVNGVTSSGAVATPVVVVLQAAINTTAAAPSAAPTRLAFIRTPLNCVQQ</sequence>
<dbReference type="AlphaFoldDB" id="A0A100WX89"/>
<comment type="caution">
    <text evidence="2">The sequence shown here is derived from an EMBL/GenBank/DDBJ whole genome shotgun (WGS) entry which is preliminary data.</text>
</comment>